<dbReference type="AlphaFoldDB" id="A0A814LFX3"/>
<name>A0A814LFX3_9BILA</name>
<comment type="similarity">
    <text evidence="1">Belongs to the protein kinase superfamily. CMGC Ser/Thr protein kinase family. CDC2/CDKX subfamily.</text>
</comment>
<keyword evidence="13" id="KW-1185">Reference proteome</keyword>
<dbReference type="PANTHER" id="PTHR24056">
    <property type="entry name" value="CELL DIVISION PROTEIN KINASE"/>
    <property type="match status" value="1"/>
</dbReference>
<dbReference type="SUPFAM" id="SSF56112">
    <property type="entry name" value="Protein kinase-like (PK-like)"/>
    <property type="match status" value="1"/>
</dbReference>
<evidence type="ECO:0000256" key="8">
    <source>
        <dbReference type="ARBA" id="ARBA00047811"/>
    </source>
</evidence>
<evidence type="ECO:0000256" key="6">
    <source>
        <dbReference type="ARBA" id="ARBA00022777"/>
    </source>
</evidence>
<keyword evidence="6" id="KW-0418">Kinase</keyword>
<dbReference type="InterPro" id="IPR000719">
    <property type="entry name" value="Prot_kinase_dom"/>
</dbReference>
<evidence type="ECO:0000256" key="9">
    <source>
        <dbReference type="ARBA" id="ARBA00048367"/>
    </source>
</evidence>
<accession>A0A814LFX3</accession>
<evidence type="ECO:0000256" key="2">
    <source>
        <dbReference type="ARBA" id="ARBA00012425"/>
    </source>
</evidence>
<dbReference type="GO" id="GO:0004693">
    <property type="term" value="F:cyclin-dependent protein serine/threonine kinase activity"/>
    <property type="evidence" value="ECO:0007669"/>
    <property type="project" value="UniProtKB-EC"/>
</dbReference>
<dbReference type="PANTHER" id="PTHR24056:SF107">
    <property type="entry name" value="CYCLIN-DEPENDENT KINASE 11A-RELATED"/>
    <property type="match status" value="1"/>
</dbReference>
<dbReference type="GO" id="GO:0007346">
    <property type="term" value="P:regulation of mitotic cell cycle"/>
    <property type="evidence" value="ECO:0007669"/>
    <property type="project" value="TreeGrafter"/>
</dbReference>
<protein>
    <recommendedName>
        <fullName evidence="2">cyclin-dependent kinase</fullName>
        <ecNumber evidence="2">2.7.11.22</ecNumber>
    </recommendedName>
</protein>
<feature type="compositionally biased region" description="Basic and acidic residues" evidence="10">
    <location>
        <begin position="79"/>
        <end position="91"/>
    </location>
</feature>
<dbReference type="InterPro" id="IPR011009">
    <property type="entry name" value="Kinase-like_dom_sf"/>
</dbReference>
<evidence type="ECO:0000313" key="12">
    <source>
        <dbReference type="EMBL" id="CAF1065222.1"/>
    </source>
</evidence>
<reference evidence="12" key="1">
    <citation type="submission" date="2021-02" db="EMBL/GenBank/DDBJ databases">
        <authorList>
            <person name="Nowell W R."/>
        </authorList>
    </citation>
    <scope>NUCLEOTIDE SEQUENCE</scope>
    <source>
        <strain evidence="12">Ploen Becks lab</strain>
    </source>
</reference>
<dbReference type="FunFam" id="3.30.200.20:FF:000054">
    <property type="entry name" value="Cyclin-dependent kinase 11B"/>
    <property type="match status" value="1"/>
</dbReference>
<feature type="domain" description="Protein kinase" evidence="11">
    <location>
        <begin position="243"/>
        <end position="357"/>
    </location>
</feature>
<dbReference type="EMBL" id="CAJNOC010005905">
    <property type="protein sequence ID" value="CAF1065222.1"/>
    <property type="molecule type" value="Genomic_DNA"/>
</dbReference>
<feature type="compositionally biased region" description="Acidic residues" evidence="10">
    <location>
        <begin position="108"/>
        <end position="118"/>
    </location>
</feature>
<feature type="compositionally biased region" description="Basic residues" evidence="10">
    <location>
        <begin position="18"/>
        <end position="35"/>
    </location>
</feature>
<dbReference type="Gene3D" id="3.30.200.20">
    <property type="entry name" value="Phosphorylase Kinase, domain 1"/>
    <property type="match status" value="1"/>
</dbReference>
<feature type="non-terminal residue" evidence="12">
    <location>
        <position position="357"/>
    </location>
</feature>
<evidence type="ECO:0000259" key="11">
    <source>
        <dbReference type="PROSITE" id="PS50011"/>
    </source>
</evidence>
<dbReference type="PROSITE" id="PS50011">
    <property type="entry name" value="PROTEIN_KINASE_DOM"/>
    <property type="match status" value="1"/>
</dbReference>
<organism evidence="12 13">
    <name type="scientific">Brachionus calyciflorus</name>
    <dbReference type="NCBI Taxonomy" id="104777"/>
    <lineage>
        <taxon>Eukaryota</taxon>
        <taxon>Metazoa</taxon>
        <taxon>Spiralia</taxon>
        <taxon>Gnathifera</taxon>
        <taxon>Rotifera</taxon>
        <taxon>Eurotatoria</taxon>
        <taxon>Monogononta</taxon>
        <taxon>Pseudotrocha</taxon>
        <taxon>Ploima</taxon>
        <taxon>Brachionidae</taxon>
        <taxon>Brachionus</taxon>
    </lineage>
</organism>
<feature type="compositionally biased region" description="Polar residues" evidence="10">
    <location>
        <begin position="164"/>
        <end position="181"/>
    </location>
</feature>
<dbReference type="Proteomes" id="UP000663879">
    <property type="component" value="Unassembled WGS sequence"/>
</dbReference>
<feature type="region of interest" description="Disordered" evidence="10">
    <location>
        <begin position="1"/>
        <end position="188"/>
    </location>
</feature>
<dbReference type="Pfam" id="PF00069">
    <property type="entry name" value="Pkinase"/>
    <property type="match status" value="1"/>
</dbReference>
<evidence type="ECO:0000256" key="4">
    <source>
        <dbReference type="ARBA" id="ARBA00022679"/>
    </source>
</evidence>
<dbReference type="GO" id="GO:0005634">
    <property type="term" value="C:nucleus"/>
    <property type="evidence" value="ECO:0007669"/>
    <property type="project" value="TreeGrafter"/>
</dbReference>
<gene>
    <name evidence="12" type="ORF">OXX778_LOCUS19468</name>
</gene>
<keyword evidence="3" id="KW-0723">Serine/threonine-protein kinase</keyword>
<comment type="catalytic activity">
    <reaction evidence="9">
        <text>L-seryl-[protein] + ATP = O-phospho-L-seryl-[protein] + ADP + H(+)</text>
        <dbReference type="Rhea" id="RHEA:17989"/>
        <dbReference type="Rhea" id="RHEA-COMP:9863"/>
        <dbReference type="Rhea" id="RHEA-COMP:11604"/>
        <dbReference type="ChEBI" id="CHEBI:15378"/>
        <dbReference type="ChEBI" id="CHEBI:29999"/>
        <dbReference type="ChEBI" id="CHEBI:30616"/>
        <dbReference type="ChEBI" id="CHEBI:83421"/>
        <dbReference type="ChEBI" id="CHEBI:456216"/>
        <dbReference type="EC" id="2.7.11.22"/>
    </reaction>
</comment>
<keyword evidence="5" id="KW-0547">Nucleotide-binding</keyword>
<evidence type="ECO:0000256" key="3">
    <source>
        <dbReference type="ARBA" id="ARBA00022527"/>
    </source>
</evidence>
<evidence type="ECO:0000313" key="13">
    <source>
        <dbReference type="Proteomes" id="UP000663879"/>
    </source>
</evidence>
<comment type="catalytic activity">
    <reaction evidence="8">
        <text>L-threonyl-[protein] + ATP = O-phospho-L-threonyl-[protein] + ADP + H(+)</text>
        <dbReference type="Rhea" id="RHEA:46608"/>
        <dbReference type="Rhea" id="RHEA-COMP:11060"/>
        <dbReference type="Rhea" id="RHEA-COMP:11605"/>
        <dbReference type="ChEBI" id="CHEBI:15378"/>
        <dbReference type="ChEBI" id="CHEBI:30013"/>
        <dbReference type="ChEBI" id="CHEBI:30616"/>
        <dbReference type="ChEBI" id="CHEBI:61977"/>
        <dbReference type="ChEBI" id="CHEBI:456216"/>
        <dbReference type="EC" id="2.7.11.22"/>
    </reaction>
</comment>
<dbReference type="OrthoDB" id="5852329at2759"/>
<evidence type="ECO:0000256" key="10">
    <source>
        <dbReference type="SAM" id="MobiDB-lite"/>
    </source>
</evidence>
<evidence type="ECO:0000256" key="7">
    <source>
        <dbReference type="ARBA" id="ARBA00022840"/>
    </source>
</evidence>
<proteinExistence type="inferred from homology"/>
<keyword evidence="7" id="KW-0067">ATP-binding</keyword>
<dbReference type="SMART" id="SM00220">
    <property type="entry name" value="S_TKc"/>
    <property type="match status" value="1"/>
</dbReference>
<evidence type="ECO:0000256" key="1">
    <source>
        <dbReference type="ARBA" id="ARBA00006485"/>
    </source>
</evidence>
<dbReference type="GO" id="GO:0005524">
    <property type="term" value="F:ATP binding"/>
    <property type="evidence" value="ECO:0007669"/>
    <property type="project" value="UniProtKB-KW"/>
</dbReference>
<comment type="caution">
    <text evidence="12">The sequence shown here is derived from an EMBL/GenBank/DDBJ whole genome shotgun (WGS) entry which is preliminary data.</text>
</comment>
<evidence type="ECO:0000256" key="5">
    <source>
        <dbReference type="ARBA" id="ARBA00022741"/>
    </source>
</evidence>
<sequence>MPKSGSGSPARRADSHSSHHHSHHHHHSDLRKRRDHDHDEYLENKYTDLRDKLNDLRRPNRDRPNSSDRNRHHQHQSKNKLEKTDLKKDLSPARTKPKITDAEVNEIVSEEEEEESEHETELEQKNSKRSNQTAEDSSPNKRPRSRSNSRESVSNSTDEEEAQNETPNNSDYGENSSQKSGSLKKVEIRTRSVSQEIETLETQNEIKTEERIDLDESVDIIENPPEPIIYYCATQGCRSVEEFECLNKIEEGAYGVVYRAKDKKTNEQVALKRLKMEKEKDGFPITSLREVDTLLKCKHPNIVNVREIVVGSNMDKIYMVMEFVEHDLKSLMQYGMKNPFMMSEVKCLMLQLLSGIA</sequence>
<dbReference type="EC" id="2.7.11.22" evidence="2"/>
<keyword evidence="4" id="KW-0808">Transferase</keyword>
<dbReference type="InterPro" id="IPR050108">
    <property type="entry name" value="CDK"/>
</dbReference>
<feature type="compositionally biased region" description="Basic and acidic residues" evidence="10">
    <location>
        <begin position="36"/>
        <end position="69"/>
    </location>
</feature>